<reference evidence="3 4" key="1">
    <citation type="journal article" date="2018" name="BMC Genomics">
        <title>Genomic comparison of Trypanosoma conorhini and Trypanosoma rangeli to Trypanosoma cruzi strains of high and low virulence.</title>
        <authorList>
            <person name="Bradwell K.R."/>
            <person name="Koparde V.N."/>
            <person name="Matveyev A.V."/>
            <person name="Serrano M.G."/>
            <person name="Alves J.M."/>
            <person name="Parikh H."/>
            <person name="Huang B."/>
            <person name="Lee V."/>
            <person name="Espinosa-Alvarez O."/>
            <person name="Ortiz P.A."/>
            <person name="Costa-Martins A.G."/>
            <person name="Teixeira M.M."/>
            <person name="Buck G.A."/>
        </authorList>
    </citation>
    <scope>NUCLEOTIDE SEQUENCE [LARGE SCALE GENOMIC DNA]</scope>
    <source>
        <strain evidence="3 4">025E</strain>
    </source>
</reference>
<evidence type="ECO:0000256" key="2">
    <source>
        <dbReference type="SAM" id="Phobius"/>
    </source>
</evidence>
<name>A0A3R7PYP5_9TRYP</name>
<gene>
    <name evidence="3" type="ORF">Tco025E_00459</name>
</gene>
<feature type="region of interest" description="Disordered" evidence="1">
    <location>
        <begin position="98"/>
        <end position="118"/>
    </location>
</feature>
<dbReference type="RefSeq" id="XP_029232474.1">
    <property type="nucleotide sequence ID" value="XM_029367401.1"/>
</dbReference>
<evidence type="ECO:0000313" key="3">
    <source>
        <dbReference type="EMBL" id="RNF27268.1"/>
    </source>
</evidence>
<evidence type="ECO:0000313" key="4">
    <source>
        <dbReference type="Proteomes" id="UP000284403"/>
    </source>
</evidence>
<dbReference type="Proteomes" id="UP000284403">
    <property type="component" value="Unassembled WGS sequence"/>
</dbReference>
<keyword evidence="2" id="KW-0812">Transmembrane</keyword>
<dbReference type="AlphaFoldDB" id="A0A3R7PYP5"/>
<feature type="compositionally biased region" description="Basic and acidic residues" evidence="1">
    <location>
        <begin position="101"/>
        <end position="111"/>
    </location>
</feature>
<protein>
    <recommendedName>
        <fullName evidence="5">Transmembrane protein</fullName>
    </recommendedName>
</protein>
<evidence type="ECO:0000256" key="1">
    <source>
        <dbReference type="SAM" id="MobiDB-lite"/>
    </source>
</evidence>
<organism evidence="3 4">
    <name type="scientific">Trypanosoma conorhini</name>
    <dbReference type="NCBI Taxonomy" id="83891"/>
    <lineage>
        <taxon>Eukaryota</taxon>
        <taxon>Discoba</taxon>
        <taxon>Euglenozoa</taxon>
        <taxon>Kinetoplastea</taxon>
        <taxon>Metakinetoplastina</taxon>
        <taxon>Trypanosomatida</taxon>
        <taxon>Trypanosomatidae</taxon>
        <taxon>Trypanosoma</taxon>
    </lineage>
</organism>
<keyword evidence="2" id="KW-1133">Transmembrane helix</keyword>
<evidence type="ECO:0008006" key="5">
    <source>
        <dbReference type="Google" id="ProtNLM"/>
    </source>
</evidence>
<dbReference type="GeneID" id="40314070"/>
<keyword evidence="2" id="KW-0472">Membrane</keyword>
<dbReference type="OrthoDB" id="243664at2759"/>
<comment type="caution">
    <text evidence="3">The sequence shown here is derived from an EMBL/GenBank/DDBJ whole genome shotgun (WGS) entry which is preliminary data.</text>
</comment>
<dbReference type="EMBL" id="MKKU01000011">
    <property type="protein sequence ID" value="RNF27268.1"/>
    <property type="molecule type" value="Genomic_DNA"/>
</dbReference>
<feature type="transmembrane region" description="Helical" evidence="2">
    <location>
        <begin position="153"/>
        <end position="174"/>
    </location>
</feature>
<sequence length="250" mass="27636">MRRCALIAAAATSTHATTTSVSTAAAGVWRWGARRCCRQHGDGRKSYRSATSFQLQPHEVNAANVPSAREVLAMIPSREELQRQLPSARELEAQYVQPPRAEARPATRQDEPPLWPNSDTVEEIMDEERYGSGEGKDVVPPPSPEHILLAWRALLWGSLYAVVGVVVVACVAMYTCGMRTVGEVLGYLRGRAERERRRLTAGGEEVRYYVVDLTSPATLVAQVREVWHALEQLAKDGEEGEHSEAHGRPV</sequence>
<accession>A0A3R7PYP5</accession>
<keyword evidence="4" id="KW-1185">Reference proteome</keyword>
<proteinExistence type="predicted"/>